<feature type="transmembrane region" description="Helical" evidence="5">
    <location>
        <begin position="379"/>
        <end position="400"/>
    </location>
</feature>
<evidence type="ECO:0000256" key="1">
    <source>
        <dbReference type="ARBA" id="ARBA00004141"/>
    </source>
</evidence>
<dbReference type="InterPro" id="IPR005828">
    <property type="entry name" value="MFS_sugar_transport-like"/>
</dbReference>
<dbReference type="Gene3D" id="1.20.1250.20">
    <property type="entry name" value="MFS general substrate transporter like domains"/>
    <property type="match status" value="2"/>
</dbReference>
<name>A0A517S917_9PLAN</name>
<evidence type="ECO:0000259" key="6">
    <source>
        <dbReference type="PROSITE" id="PS50850"/>
    </source>
</evidence>
<feature type="transmembrane region" description="Helical" evidence="5">
    <location>
        <begin position="77"/>
        <end position="96"/>
    </location>
</feature>
<keyword evidence="3 5" id="KW-1133">Transmembrane helix</keyword>
<keyword evidence="4 5" id="KW-0472">Membrane</keyword>
<dbReference type="InParanoid" id="A0A517S917"/>
<dbReference type="Pfam" id="PF00083">
    <property type="entry name" value="Sugar_tr"/>
    <property type="match status" value="1"/>
</dbReference>
<feature type="transmembrane region" description="Helical" evidence="5">
    <location>
        <begin position="135"/>
        <end position="157"/>
    </location>
</feature>
<dbReference type="PANTHER" id="PTHR23508">
    <property type="entry name" value="CARBOXYLIC ACID TRANSPORTER PROTEIN HOMOLOG"/>
    <property type="match status" value="1"/>
</dbReference>
<protein>
    <submittedName>
        <fullName evidence="7">Sialic acid transporter</fullName>
    </submittedName>
</protein>
<feature type="domain" description="Major facilitator superfamily (MFS) profile" evidence="6">
    <location>
        <begin position="4"/>
        <end position="405"/>
    </location>
</feature>
<dbReference type="PANTHER" id="PTHR23508:SF10">
    <property type="entry name" value="CARBOXYLIC ACID TRANSPORTER PROTEIN HOMOLOG"/>
    <property type="match status" value="1"/>
</dbReference>
<sequence length="410" mass="44373">MWLVLAIASAGWIFDVYEGQIFNLTRNHMLGDILGQPADSPEVKRYGDFFLAVFLAGGTVGGLGFGYLSDRFGRRPIMVVTILMYSLFSGLTGFATELWQVAVLRFLVATGVGGEWAVAASLVSEVFPTKARAHASAIFHASSVLGTWLAAIVAMQVQNSWRLAYLIGVLPALLILWIRSSVKETEQWQHRKELENAPPMGYVPDLVSHPTWRRHAIFGVALAAVGLGTFWAITVAGQDLARQRLIADGVSPAEATTRAQFAYGIVQTAGGGLGLLAFGPLAARFGRRMTFIVFQALAFAIVPIACFVPQSYPQLLALLPVFGFLTLGVHAGYAIYFPELFPTHLRSTGASLCFNGGRLLAVPILLLSGFLKARPEVDLRWAMTGLAGLFLVGILVVVPLPETRNESLPE</sequence>
<dbReference type="SUPFAM" id="SSF103473">
    <property type="entry name" value="MFS general substrate transporter"/>
    <property type="match status" value="1"/>
</dbReference>
<feature type="transmembrane region" description="Helical" evidence="5">
    <location>
        <begin position="49"/>
        <end position="68"/>
    </location>
</feature>
<comment type="subcellular location">
    <subcellularLocation>
        <location evidence="1">Membrane</location>
        <topology evidence="1">Multi-pass membrane protein</topology>
    </subcellularLocation>
</comment>
<reference evidence="7 8" key="1">
    <citation type="submission" date="2019-02" db="EMBL/GenBank/DDBJ databases">
        <title>Deep-cultivation of Planctomycetes and their phenomic and genomic characterization uncovers novel biology.</title>
        <authorList>
            <person name="Wiegand S."/>
            <person name="Jogler M."/>
            <person name="Boedeker C."/>
            <person name="Pinto D."/>
            <person name="Vollmers J."/>
            <person name="Rivas-Marin E."/>
            <person name="Kohn T."/>
            <person name="Peeters S.H."/>
            <person name="Heuer A."/>
            <person name="Rast P."/>
            <person name="Oberbeckmann S."/>
            <person name="Bunk B."/>
            <person name="Jeske O."/>
            <person name="Meyerdierks A."/>
            <person name="Storesund J.E."/>
            <person name="Kallscheuer N."/>
            <person name="Luecker S."/>
            <person name="Lage O.M."/>
            <person name="Pohl T."/>
            <person name="Merkel B.J."/>
            <person name="Hornburger P."/>
            <person name="Mueller R.-W."/>
            <person name="Bruemmer F."/>
            <person name="Labrenz M."/>
            <person name="Spormann A.M."/>
            <person name="Op den Camp H."/>
            <person name="Overmann J."/>
            <person name="Amann R."/>
            <person name="Jetten M.S.M."/>
            <person name="Mascher T."/>
            <person name="Medema M.H."/>
            <person name="Devos D.P."/>
            <person name="Kaster A.-K."/>
            <person name="Ovreas L."/>
            <person name="Rohde M."/>
            <person name="Galperin M.Y."/>
            <person name="Jogler C."/>
        </authorList>
    </citation>
    <scope>NUCLEOTIDE SEQUENCE [LARGE SCALE GENOMIC DNA]</scope>
    <source>
        <strain evidence="7 8">Pan44</strain>
    </source>
</reference>
<dbReference type="GO" id="GO:0046943">
    <property type="term" value="F:carboxylic acid transmembrane transporter activity"/>
    <property type="evidence" value="ECO:0007669"/>
    <property type="project" value="TreeGrafter"/>
</dbReference>
<feature type="transmembrane region" description="Helical" evidence="5">
    <location>
        <begin position="102"/>
        <end position="123"/>
    </location>
</feature>
<evidence type="ECO:0000256" key="2">
    <source>
        <dbReference type="ARBA" id="ARBA00022692"/>
    </source>
</evidence>
<dbReference type="FunCoup" id="A0A517S917">
    <property type="interactions" value="224"/>
</dbReference>
<dbReference type="PROSITE" id="PS50850">
    <property type="entry name" value="MFS"/>
    <property type="match status" value="1"/>
</dbReference>
<feature type="transmembrane region" description="Helical" evidence="5">
    <location>
        <begin position="348"/>
        <end position="367"/>
    </location>
</feature>
<evidence type="ECO:0000313" key="8">
    <source>
        <dbReference type="Proteomes" id="UP000315700"/>
    </source>
</evidence>
<dbReference type="InterPro" id="IPR036259">
    <property type="entry name" value="MFS_trans_sf"/>
</dbReference>
<gene>
    <name evidence="7" type="primary">nanT_1</name>
    <name evidence="7" type="ORF">Pan44_06080</name>
</gene>
<dbReference type="AlphaFoldDB" id="A0A517S917"/>
<accession>A0A517S917</accession>
<evidence type="ECO:0000256" key="4">
    <source>
        <dbReference type="ARBA" id="ARBA00023136"/>
    </source>
</evidence>
<feature type="transmembrane region" description="Helical" evidence="5">
    <location>
        <begin position="216"/>
        <end position="236"/>
    </location>
</feature>
<proteinExistence type="predicted"/>
<dbReference type="Proteomes" id="UP000315700">
    <property type="component" value="Chromosome"/>
</dbReference>
<dbReference type="GO" id="GO:0005886">
    <property type="term" value="C:plasma membrane"/>
    <property type="evidence" value="ECO:0007669"/>
    <property type="project" value="TreeGrafter"/>
</dbReference>
<feature type="transmembrane region" description="Helical" evidence="5">
    <location>
        <begin position="163"/>
        <end position="182"/>
    </location>
</feature>
<dbReference type="EMBL" id="CP036271">
    <property type="protein sequence ID" value="QDT52596.1"/>
    <property type="molecule type" value="Genomic_DNA"/>
</dbReference>
<keyword evidence="2 5" id="KW-0812">Transmembrane</keyword>
<evidence type="ECO:0000256" key="3">
    <source>
        <dbReference type="ARBA" id="ARBA00022989"/>
    </source>
</evidence>
<organism evidence="7 8">
    <name type="scientific">Caulifigura coniformis</name>
    <dbReference type="NCBI Taxonomy" id="2527983"/>
    <lineage>
        <taxon>Bacteria</taxon>
        <taxon>Pseudomonadati</taxon>
        <taxon>Planctomycetota</taxon>
        <taxon>Planctomycetia</taxon>
        <taxon>Planctomycetales</taxon>
        <taxon>Planctomycetaceae</taxon>
        <taxon>Caulifigura</taxon>
    </lineage>
</organism>
<dbReference type="InterPro" id="IPR020846">
    <property type="entry name" value="MFS_dom"/>
</dbReference>
<keyword evidence="8" id="KW-1185">Reference proteome</keyword>
<dbReference type="KEGG" id="ccos:Pan44_06080"/>
<evidence type="ECO:0000313" key="7">
    <source>
        <dbReference type="EMBL" id="QDT52596.1"/>
    </source>
</evidence>
<feature type="transmembrane region" description="Helical" evidence="5">
    <location>
        <begin position="289"/>
        <end position="308"/>
    </location>
</feature>
<feature type="transmembrane region" description="Helical" evidence="5">
    <location>
        <begin position="315"/>
        <end position="336"/>
    </location>
</feature>
<evidence type="ECO:0000256" key="5">
    <source>
        <dbReference type="SAM" id="Phobius"/>
    </source>
</evidence>